<feature type="compositionally biased region" description="Basic and acidic residues" evidence="2">
    <location>
        <begin position="130"/>
        <end position="141"/>
    </location>
</feature>
<organism evidence="3 4">
    <name type="scientific">Gnathostoma spinigerum</name>
    <dbReference type="NCBI Taxonomy" id="75299"/>
    <lineage>
        <taxon>Eukaryota</taxon>
        <taxon>Metazoa</taxon>
        <taxon>Ecdysozoa</taxon>
        <taxon>Nematoda</taxon>
        <taxon>Chromadorea</taxon>
        <taxon>Rhabditida</taxon>
        <taxon>Spirurina</taxon>
        <taxon>Gnathostomatomorpha</taxon>
        <taxon>Gnathostomatoidea</taxon>
        <taxon>Gnathostomatidae</taxon>
        <taxon>Gnathostoma</taxon>
    </lineage>
</organism>
<evidence type="ECO:0000313" key="3">
    <source>
        <dbReference type="EMBL" id="MFH4976442.1"/>
    </source>
</evidence>
<dbReference type="HAMAP" id="MF_03046">
    <property type="entry name" value="ENY2_Sus1"/>
    <property type="match status" value="1"/>
</dbReference>
<comment type="function">
    <text evidence="1">Involved in mRNA export coupled transcription activation by association with both the TREX-2 and the SAGA complexes. The transcription regulatory histone acetylation (HAT) complex SAGA is a multiprotein complex that activates transcription by remodeling chromatin and mediating histone acetylation and deubiquitination. Within the SAGA complex, participates to a subcomplex that specifically deubiquitinates histones. The SAGA complex is recruited to specific gene promoters by activators, where it is required for transcription. The TREX-2 complex functions in docking export-competent ribonucleoprotein particles (mRNPs) to the nuclear entrance of the nuclear pore complex (nuclear basket). TREX-2 participates in mRNA export and accurate chromatin positioning in the nucleus by tethering genes to the nuclear periphery.</text>
</comment>
<dbReference type="Gene3D" id="1.10.246.140">
    <property type="match status" value="1"/>
</dbReference>
<accession>A0ABD6EID8</accession>
<dbReference type="AlphaFoldDB" id="A0ABD6EID8"/>
<comment type="similarity">
    <text evidence="1">Belongs to the ENY2 family.</text>
</comment>
<dbReference type="EMBL" id="JBGFUD010001558">
    <property type="protein sequence ID" value="MFH4976442.1"/>
    <property type="molecule type" value="Genomic_DNA"/>
</dbReference>
<gene>
    <name evidence="3" type="ORF">AB6A40_003151</name>
</gene>
<reference evidence="3 4" key="1">
    <citation type="submission" date="2024-08" db="EMBL/GenBank/DDBJ databases">
        <title>Gnathostoma spinigerum genome.</title>
        <authorList>
            <person name="Gonzalez-Bertolin B."/>
            <person name="Monzon S."/>
            <person name="Zaballos A."/>
            <person name="Jimenez P."/>
            <person name="Dekumyoy P."/>
            <person name="Varona S."/>
            <person name="Cuesta I."/>
            <person name="Sumanam S."/>
            <person name="Adisakwattana P."/>
            <person name="Gasser R.B."/>
            <person name="Hernandez-Gonzalez A."/>
            <person name="Young N.D."/>
            <person name="Perteguer M.J."/>
        </authorList>
    </citation>
    <scope>NUCLEOTIDE SEQUENCE [LARGE SCALE GENOMIC DNA]</scope>
    <source>
        <strain evidence="3">AL3</strain>
        <tissue evidence="3">Liver</tissue>
    </source>
</reference>
<keyword evidence="1" id="KW-0653">Protein transport</keyword>
<dbReference type="GO" id="GO:0005654">
    <property type="term" value="C:nucleoplasm"/>
    <property type="evidence" value="ECO:0007669"/>
    <property type="project" value="UniProtKB-SubCell"/>
</dbReference>
<comment type="subunit">
    <text evidence="1">Component of the nuclear pore complex (NPC)-associated TREX-2 complex (transcription and export complex 2). Component of the SAGA transcription coactivator-HAT complex. Within the SAGA complex, participates to a subcomplex of SAGA called the DUB module (deubiquitination module).</text>
</comment>
<keyword evidence="1" id="KW-0804">Transcription</keyword>
<evidence type="ECO:0000256" key="2">
    <source>
        <dbReference type="SAM" id="MobiDB-lite"/>
    </source>
</evidence>
<dbReference type="GO" id="GO:0070390">
    <property type="term" value="C:transcription export complex 2"/>
    <property type="evidence" value="ECO:0007669"/>
    <property type="project" value="UniProtKB-UniRule"/>
</dbReference>
<name>A0ABD6EID8_9BILA</name>
<dbReference type="GO" id="GO:0071819">
    <property type="term" value="C:DUBm complex"/>
    <property type="evidence" value="ECO:0007669"/>
    <property type="project" value="UniProtKB-UniRule"/>
</dbReference>
<dbReference type="PANTHER" id="PTHR12514">
    <property type="entry name" value="ENHANCER OF YELLOW 2 TRANSCRIPTION FACTOR"/>
    <property type="match status" value="1"/>
</dbReference>
<dbReference type="Pfam" id="PF10163">
    <property type="entry name" value="EnY2"/>
    <property type="match status" value="1"/>
</dbReference>
<evidence type="ECO:0000313" key="4">
    <source>
        <dbReference type="Proteomes" id="UP001608902"/>
    </source>
</evidence>
<dbReference type="GO" id="GO:0015031">
    <property type="term" value="P:protein transport"/>
    <property type="evidence" value="ECO:0007669"/>
    <property type="project" value="UniProtKB-KW"/>
</dbReference>
<evidence type="ECO:0000256" key="1">
    <source>
        <dbReference type="HAMAP-Rule" id="MF_03046"/>
    </source>
</evidence>
<comment type="caution">
    <text evidence="3">The sequence shown here is derived from an EMBL/GenBank/DDBJ whole genome shotgun (WGS) entry which is preliminary data.</text>
</comment>
<dbReference type="GO" id="GO:0003713">
    <property type="term" value="F:transcription coactivator activity"/>
    <property type="evidence" value="ECO:0007669"/>
    <property type="project" value="UniProtKB-UniRule"/>
</dbReference>
<dbReference type="GO" id="GO:0000124">
    <property type="term" value="C:SAGA complex"/>
    <property type="evidence" value="ECO:0007669"/>
    <property type="project" value="UniProtKB-UniRule"/>
</dbReference>
<sequence length="141" mass="15964">MPLDPANISKASLERAFVESGERDRVKELLSQRLRESGWVEQIENMCRTTIQEKGIDNVTLEDVINEVKAPARRAVPDEVKRELMQTIRSFLQKQTESENPEPLPSASPASVVTESEVAKIPHRRKGERRKASADRLSEKS</sequence>
<keyword evidence="1" id="KW-0010">Activator</keyword>
<keyword evidence="1" id="KW-0509">mRNA transport</keyword>
<proteinExistence type="inferred from homology"/>
<protein>
    <recommendedName>
        <fullName evidence="1">Transcription and mRNA export factor ENY2</fullName>
    </recommendedName>
    <alternativeName>
        <fullName evidence="1">Enhancer of yellow 2 transcription factor homolog</fullName>
    </alternativeName>
</protein>
<dbReference type="GO" id="GO:0006406">
    <property type="term" value="P:mRNA export from nucleus"/>
    <property type="evidence" value="ECO:0007669"/>
    <property type="project" value="UniProtKB-UniRule"/>
</dbReference>
<feature type="region of interest" description="Disordered" evidence="2">
    <location>
        <begin position="91"/>
        <end position="141"/>
    </location>
</feature>
<dbReference type="InterPro" id="IPR038212">
    <property type="entry name" value="TF_EnY2_sf"/>
</dbReference>
<keyword evidence="1" id="KW-0156">Chromatin regulator</keyword>
<keyword evidence="4" id="KW-1185">Reference proteome</keyword>
<dbReference type="GO" id="GO:0006368">
    <property type="term" value="P:transcription elongation by RNA polymerase II"/>
    <property type="evidence" value="ECO:0007669"/>
    <property type="project" value="UniProtKB-UniRule"/>
</dbReference>
<dbReference type="InterPro" id="IPR018783">
    <property type="entry name" value="TF_ENY2"/>
</dbReference>
<dbReference type="GO" id="GO:0006325">
    <property type="term" value="P:chromatin organization"/>
    <property type="evidence" value="ECO:0007669"/>
    <property type="project" value="UniProtKB-KW"/>
</dbReference>
<dbReference type="Proteomes" id="UP001608902">
    <property type="component" value="Unassembled WGS sequence"/>
</dbReference>
<keyword evidence="1" id="KW-0811">Translocation</keyword>
<keyword evidence="1" id="KW-0805">Transcription regulation</keyword>
<dbReference type="GO" id="GO:0005643">
    <property type="term" value="C:nuclear pore"/>
    <property type="evidence" value="ECO:0007669"/>
    <property type="project" value="UniProtKB-UniRule"/>
</dbReference>
<keyword evidence="1" id="KW-0813">Transport</keyword>
<comment type="subcellular location">
    <subcellularLocation>
        <location evidence="1">Nucleus</location>
        <location evidence="1">Nucleoplasm</location>
    </subcellularLocation>
</comment>
<keyword evidence="1" id="KW-0539">Nucleus</keyword>